<feature type="compositionally biased region" description="Pro residues" evidence="1">
    <location>
        <begin position="9"/>
        <end position="18"/>
    </location>
</feature>
<dbReference type="InterPro" id="IPR014917">
    <property type="entry name" value="DUF1800"/>
</dbReference>
<gene>
    <name evidence="2" type="ORF">HNP55_000980</name>
</gene>
<comment type="caution">
    <text evidence="2">The sequence shown here is derived from an EMBL/GenBank/DDBJ whole genome shotgun (WGS) entry which is preliminary data.</text>
</comment>
<protein>
    <submittedName>
        <fullName evidence="2">Uncharacterized protein (DUF1800 family)</fullName>
    </submittedName>
</protein>
<dbReference type="Pfam" id="PF08811">
    <property type="entry name" value="DUF1800"/>
    <property type="match status" value="1"/>
</dbReference>
<reference evidence="2 3" key="1">
    <citation type="submission" date="2020-08" db="EMBL/GenBank/DDBJ databases">
        <title>Functional genomics of gut bacteria from endangered species of beetles.</title>
        <authorList>
            <person name="Carlos-Shanley C."/>
        </authorList>
    </citation>
    <scope>NUCLEOTIDE SEQUENCE [LARGE SCALE GENOMIC DNA]</scope>
    <source>
        <strain evidence="2 3">S00239</strain>
    </source>
</reference>
<sequence length="567" mass="59890">MQKIAALECPPPALPQQPGPQLLTAALASTSLLMSACGGGGGGGGSTDPAPAPTPAPTPPPPSPSDAEACRFLAQAGFAATAADMATVKTQGYAAWLDAQMALPVSSPHFDWMLAKGYGALDYRNNFAGVDSSLWRKLISAPDGLRQRLVLALSEIFVISMAGLPVAWRGMAVAAYVDMLEQRCFGSFRDLLEGVTLSCGMGVYLNLRGNQKEDAKTGRLPDENYARELMQLFTIGLIELKLDGSPVLDGQGKPKETYTQTNITELARVFTGWDFDDASATDPSFMRKPMVHNAAKFSSGDKKVLDVSIAASLSGPQAMKLVLDTLANHPNVGPFFGRQLIQRLVCSNPSPAYVQRVASVFNDNGAGQRGDLKALLKAVLLDAEARSLPSGNGAGKLREPMQRFIQWARSFGASSATELWNIGDTSNPATRLGQSPLRSPSVFNFFRPGYVPPNSVLGSQGITAPEFQLCNESTVAGYLNFMQTAIANGVGEVKASYSAELAKAGDAKALVDDLALRLSGNTLSSSTLTSIATAVASINASSDAGKLNRVCAAILMVMACPEYLIQK</sequence>
<dbReference type="Proteomes" id="UP000562027">
    <property type="component" value="Unassembled WGS sequence"/>
</dbReference>
<feature type="region of interest" description="Disordered" evidence="1">
    <location>
        <begin position="38"/>
        <end position="67"/>
    </location>
</feature>
<proteinExistence type="predicted"/>
<dbReference type="PANTHER" id="PTHR43737">
    <property type="entry name" value="BLL7424 PROTEIN"/>
    <property type="match status" value="1"/>
</dbReference>
<evidence type="ECO:0000256" key="1">
    <source>
        <dbReference type="SAM" id="MobiDB-lite"/>
    </source>
</evidence>
<evidence type="ECO:0000313" key="3">
    <source>
        <dbReference type="Proteomes" id="UP000562027"/>
    </source>
</evidence>
<accession>A0A840L738</accession>
<name>A0A840L738_9BURK</name>
<organism evidence="2 3">
    <name type="scientific">Roseateles oligotrophus</name>
    <dbReference type="NCBI Taxonomy" id="1769250"/>
    <lineage>
        <taxon>Bacteria</taxon>
        <taxon>Pseudomonadati</taxon>
        <taxon>Pseudomonadota</taxon>
        <taxon>Betaproteobacteria</taxon>
        <taxon>Burkholderiales</taxon>
        <taxon>Sphaerotilaceae</taxon>
        <taxon>Roseateles</taxon>
    </lineage>
</organism>
<feature type="compositionally biased region" description="Pro residues" evidence="1">
    <location>
        <begin position="50"/>
        <end position="64"/>
    </location>
</feature>
<keyword evidence="3" id="KW-1185">Reference proteome</keyword>
<dbReference type="EMBL" id="JACHLP010000002">
    <property type="protein sequence ID" value="MBB4842465.1"/>
    <property type="molecule type" value="Genomic_DNA"/>
</dbReference>
<dbReference type="PANTHER" id="PTHR43737:SF1">
    <property type="entry name" value="DUF1501 DOMAIN-CONTAINING PROTEIN"/>
    <property type="match status" value="1"/>
</dbReference>
<dbReference type="AlphaFoldDB" id="A0A840L738"/>
<feature type="region of interest" description="Disordered" evidence="1">
    <location>
        <begin position="1"/>
        <end position="20"/>
    </location>
</feature>
<evidence type="ECO:0000313" key="2">
    <source>
        <dbReference type="EMBL" id="MBB4842465.1"/>
    </source>
</evidence>
<dbReference type="RefSeq" id="WP_246448202.1">
    <property type="nucleotide sequence ID" value="NZ_JACHLP010000002.1"/>
</dbReference>